<dbReference type="GO" id="GO:0032259">
    <property type="term" value="P:methylation"/>
    <property type="evidence" value="ECO:0007669"/>
    <property type="project" value="UniProtKB-KW"/>
</dbReference>
<dbReference type="NCBIfam" id="TIGR00536">
    <property type="entry name" value="hemK_fam"/>
    <property type="match status" value="1"/>
</dbReference>
<accession>A0A6I6IPM9</accession>
<comment type="function">
    <text evidence="5">Methylates the class 1 translation termination release factors RF1/PrfA and RF2/PrfB on the glutamine residue of the universally conserved GGQ motif.</text>
</comment>
<gene>
    <name evidence="5 8" type="primary">prmC</name>
    <name evidence="8" type="ORF">EI983_08080</name>
</gene>
<evidence type="ECO:0000259" key="7">
    <source>
        <dbReference type="Pfam" id="PF17827"/>
    </source>
</evidence>
<feature type="binding site" evidence="5">
    <location>
        <position position="182"/>
    </location>
    <ligand>
        <name>S-adenosyl-L-methionine</name>
        <dbReference type="ChEBI" id="CHEBI:59789"/>
    </ligand>
</feature>
<feature type="domain" description="Methyltransferase small" evidence="6">
    <location>
        <begin position="97"/>
        <end position="210"/>
    </location>
</feature>
<feature type="binding site" evidence="5">
    <location>
        <position position="139"/>
    </location>
    <ligand>
        <name>S-adenosyl-L-methionine</name>
        <dbReference type="ChEBI" id="CHEBI:59789"/>
    </ligand>
</feature>
<proteinExistence type="inferred from homology"/>
<dbReference type="CDD" id="cd02440">
    <property type="entry name" value="AdoMet_MTases"/>
    <property type="match status" value="1"/>
</dbReference>
<dbReference type="EC" id="2.1.1.297" evidence="5"/>
<dbReference type="GO" id="GO:0102559">
    <property type="term" value="F:peptide chain release factor N(5)-glutamine methyltransferase activity"/>
    <property type="evidence" value="ECO:0007669"/>
    <property type="project" value="UniProtKB-EC"/>
</dbReference>
<evidence type="ECO:0000256" key="1">
    <source>
        <dbReference type="ARBA" id="ARBA00022603"/>
    </source>
</evidence>
<dbReference type="InterPro" id="IPR029063">
    <property type="entry name" value="SAM-dependent_MTases_sf"/>
</dbReference>
<dbReference type="HAMAP" id="MF_02126">
    <property type="entry name" value="RF_methyltr_PrmC"/>
    <property type="match status" value="1"/>
</dbReference>
<name>A0A6I6IPM9_9RHOB</name>
<feature type="binding site" evidence="5">
    <location>
        <position position="168"/>
    </location>
    <ligand>
        <name>S-adenosyl-L-methionine</name>
        <dbReference type="ChEBI" id="CHEBI:59789"/>
    </ligand>
</feature>
<evidence type="ECO:0000256" key="3">
    <source>
        <dbReference type="ARBA" id="ARBA00022691"/>
    </source>
</evidence>
<comment type="catalytic activity">
    <reaction evidence="4 5">
        <text>L-glutaminyl-[peptide chain release factor] + S-adenosyl-L-methionine = N(5)-methyl-L-glutaminyl-[peptide chain release factor] + S-adenosyl-L-homocysteine + H(+)</text>
        <dbReference type="Rhea" id="RHEA:42896"/>
        <dbReference type="Rhea" id="RHEA-COMP:10271"/>
        <dbReference type="Rhea" id="RHEA-COMP:10272"/>
        <dbReference type="ChEBI" id="CHEBI:15378"/>
        <dbReference type="ChEBI" id="CHEBI:30011"/>
        <dbReference type="ChEBI" id="CHEBI:57856"/>
        <dbReference type="ChEBI" id="CHEBI:59789"/>
        <dbReference type="ChEBI" id="CHEBI:61891"/>
        <dbReference type="EC" id="2.1.1.297"/>
    </reaction>
</comment>
<keyword evidence="9" id="KW-1185">Reference proteome</keyword>
<dbReference type="Proteomes" id="UP000428330">
    <property type="component" value="Chromosome"/>
</dbReference>
<keyword evidence="3 5" id="KW-0949">S-adenosyl-L-methionine</keyword>
<feature type="domain" description="Release factor glutamine methyltransferase N-terminal" evidence="7">
    <location>
        <begin position="5"/>
        <end position="75"/>
    </location>
</feature>
<sequence>MRVQEALATGTRLLTEAGIEGAARDARRLMAAFLEVEPGRVTLHLQDEFDPLREENFIAAILERKARRPMSHLLGYRDFYGRRFEVSSDVLDPRGDTETLIEAALAAPFCRVLDLGTGSGCILLTLLAERAGATGLGTDIAPAALRVAERNAEALMLRDRARLIEANWFDGVTGDFDLIVSNPPYIAAGEMAGLAPELSYEPRGALTDEGDGLSAYRAITAEARDYLRPGGRLILEIGASQGEVVRAMVRAAGFAEVAIRQDIDGHDRVVEGRNPG</sequence>
<keyword evidence="1 5" id="KW-0489">Methyltransferase</keyword>
<dbReference type="NCBIfam" id="TIGR03534">
    <property type="entry name" value="RF_mod_PrmC"/>
    <property type="match status" value="1"/>
</dbReference>
<dbReference type="Gene3D" id="1.10.8.10">
    <property type="entry name" value="DNA helicase RuvA subunit, C-terminal domain"/>
    <property type="match status" value="1"/>
</dbReference>
<comment type="similarity">
    <text evidence="5">Belongs to the protein N5-glutamine methyltransferase family. PrmC subfamily.</text>
</comment>
<dbReference type="EMBL" id="CP034348">
    <property type="protein sequence ID" value="QGX98242.1"/>
    <property type="molecule type" value="Genomic_DNA"/>
</dbReference>
<dbReference type="Gene3D" id="3.40.50.150">
    <property type="entry name" value="Vaccinia Virus protein VP39"/>
    <property type="match status" value="1"/>
</dbReference>
<feature type="binding site" evidence="5">
    <location>
        <begin position="116"/>
        <end position="120"/>
    </location>
    <ligand>
        <name>S-adenosyl-L-methionine</name>
        <dbReference type="ChEBI" id="CHEBI:59789"/>
    </ligand>
</feature>
<reference evidence="9" key="1">
    <citation type="submission" date="2018-12" db="EMBL/GenBank/DDBJ databases">
        <title>Complete genome sequence of Roseovarius sp. MME-070.</title>
        <authorList>
            <person name="Nam Y.-D."/>
            <person name="Kang J."/>
            <person name="Chung W.-H."/>
            <person name="Park Y.S."/>
        </authorList>
    </citation>
    <scope>NUCLEOTIDE SEQUENCE [LARGE SCALE GENOMIC DNA]</scope>
    <source>
        <strain evidence="9">MME-070</strain>
    </source>
</reference>
<dbReference type="PANTHER" id="PTHR18895">
    <property type="entry name" value="HEMK METHYLTRANSFERASE"/>
    <property type="match status" value="1"/>
</dbReference>
<dbReference type="InterPro" id="IPR004556">
    <property type="entry name" value="HemK-like"/>
</dbReference>
<keyword evidence="2 5" id="KW-0808">Transferase</keyword>
<dbReference type="InterPro" id="IPR019874">
    <property type="entry name" value="RF_methyltr_PrmC"/>
</dbReference>
<evidence type="ECO:0000256" key="2">
    <source>
        <dbReference type="ARBA" id="ARBA00022679"/>
    </source>
</evidence>
<dbReference type="Pfam" id="PF05175">
    <property type="entry name" value="MTS"/>
    <property type="match status" value="1"/>
</dbReference>
<dbReference type="InterPro" id="IPR040758">
    <property type="entry name" value="PrmC_N"/>
</dbReference>
<dbReference type="GO" id="GO:0003676">
    <property type="term" value="F:nucleic acid binding"/>
    <property type="evidence" value="ECO:0007669"/>
    <property type="project" value="InterPro"/>
</dbReference>
<dbReference type="PROSITE" id="PS00092">
    <property type="entry name" value="N6_MTASE"/>
    <property type="match status" value="1"/>
</dbReference>
<feature type="binding site" evidence="5">
    <location>
        <begin position="182"/>
        <end position="185"/>
    </location>
    <ligand>
        <name>substrate</name>
    </ligand>
</feature>
<evidence type="ECO:0000313" key="9">
    <source>
        <dbReference type="Proteomes" id="UP000428330"/>
    </source>
</evidence>
<dbReference type="InterPro" id="IPR050320">
    <property type="entry name" value="N5-glutamine_MTase"/>
</dbReference>
<evidence type="ECO:0000259" key="6">
    <source>
        <dbReference type="Pfam" id="PF05175"/>
    </source>
</evidence>
<evidence type="ECO:0000256" key="4">
    <source>
        <dbReference type="ARBA" id="ARBA00048391"/>
    </source>
</evidence>
<dbReference type="InterPro" id="IPR002052">
    <property type="entry name" value="DNA_methylase_N6_adenine_CS"/>
</dbReference>
<evidence type="ECO:0000313" key="8">
    <source>
        <dbReference type="EMBL" id="QGX98242.1"/>
    </source>
</evidence>
<protein>
    <recommendedName>
        <fullName evidence="5">Release factor glutamine methyltransferase</fullName>
        <shortName evidence="5">RF MTase</shortName>
        <ecNumber evidence="5">2.1.1.297</ecNumber>
    </recommendedName>
    <alternativeName>
        <fullName evidence="5">N5-glutamine methyltransferase PrmC</fullName>
    </alternativeName>
    <alternativeName>
        <fullName evidence="5">Protein-(glutamine-N5) MTase PrmC</fullName>
    </alternativeName>
    <alternativeName>
        <fullName evidence="5">Protein-glutamine N-methyltransferase PrmC</fullName>
    </alternativeName>
</protein>
<dbReference type="RefSeq" id="WP_157706874.1">
    <property type="nucleotide sequence ID" value="NZ_CP034348.1"/>
</dbReference>
<dbReference type="OrthoDB" id="9800643at2"/>
<dbReference type="KEGG" id="rom:EI983_08080"/>
<dbReference type="InterPro" id="IPR007848">
    <property type="entry name" value="Small_mtfrase_dom"/>
</dbReference>
<dbReference type="SUPFAM" id="SSF53335">
    <property type="entry name" value="S-adenosyl-L-methionine-dependent methyltransferases"/>
    <property type="match status" value="1"/>
</dbReference>
<organism evidence="8 9">
    <name type="scientific">Roseovarius faecimaris</name>
    <dbReference type="NCBI Taxonomy" id="2494550"/>
    <lineage>
        <taxon>Bacteria</taxon>
        <taxon>Pseudomonadati</taxon>
        <taxon>Pseudomonadota</taxon>
        <taxon>Alphaproteobacteria</taxon>
        <taxon>Rhodobacterales</taxon>
        <taxon>Roseobacteraceae</taxon>
        <taxon>Roseovarius</taxon>
    </lineage>
</organism>
<dbReference type="AlphaFoldDB" id="A0A6I6IPM9"/>
<evidence type="ECO:0000256" key="5">
    <source>
        <dbReference type="HAMAP-Rule" id="MF_02126"/>
    </source>
</evidence>
<dbReference type="PANTHER" id="PTHR18895:SF74">
    <property type="entry name" value="MTRF1L RELEASE FACTOR GLUTAMINE METHYLTRANSFERASE"/>
    <property type="match status" value="1"/>
</dbReference>
<dbReference type="Pfam" id="PF17827">
    <property type="entry name" value="PrmC_N"/>
    <property type="match status" value="1"/>
</dbReference>